<reference evidence="1 2" key="1">
    <citation type="journal article" date="2015" name="Sci. Rep.">
        <title>Chromosome-level genome map provides insights into diverse defense mechanisms in the medicinal fungus Ganoderma sinense.</title>
        <authorList>
            <person name="Zhu Y."/>
            <person name="Xu J."/>
            <person name="Sun C."/>
            <person name="Zhou S."/>
            <person name="Xu H."/>
            <person name="Nelson D.R."/>
            <person name="Qian J."/>
            <person name="Song J."/>
            <person name="Luo H."/>
            <person name="Xiang L."/>
            <person name="Li Y."/>
            <person name="Xu Z."/>
            <person name="Ji A."/>
            <person name="Wang L."/>
            <person name="Lu S."/>
            <person name="Hayward A."/>
            <person name="Sun W."/>
            <person name="Li X."/>
            <person name="Schwartz D.C."/>
            <person name="Wang Y."/>
            <person name="Chen S."/>
        </authorList>
    </citation>
    <scope>NUCLEOTIDE SEQUENCE [LARGE SCALE GENOMIC DNA]</scope>
    <source>
        <strain evidence="1 2">ZZ0214-1</strain>
    </source>
</reference>
<dbReference type="AlphaFoldDB" id="A0A2G8SG99"/>
<evidence type="ECO:0000313" key="1">
    <source>
        <dbReference type="EMBL" id="PIL32794.1"/>
    </source>
</evidence>
<sequence>MHKGPNGHTAYGVRTLQFSSYQAIEPDAISPSGYLLSGGAQPRRRRAEELVYGSARRHSLRGCRSAMILVVRASVRARAQGKPKIIFRQIGY</sequence>
<comment type="caution">
    <text evidence="1">The sequence shown here is derived from an EMBL/GenBank/DDBJ whole genome shotgun (WGS) entry which is preliminary data.</text>
</comment>
<organism evidence="1 2">
    <name type="scientific">Ganoderma sinense ZZ0214-1</name>
    <dbReference type="NCBI Taxonomy" id="1077348"/>
    <lineage>
        <taxon>Eukaryota</taxon>
        <taxon>Fungi</taxon>
        <taxon>Dikarya</taxon>
        <taxon>Basidiomycota</taxon>
        <taxon>Agaricomycotina</taxon>
        <taxon>Agaricomycetes</taxon>
        <taxon>Polyporales</taxon>
        <taxon>Polyporaceae</taxon>
        <taxon>Ganoderma</taxon>
    </lineage>
</organism>
<accession>A0A2G8SG99</accession>
<dbReference type="Proteomes" id="UP000230002">
    <property type="component" value="Unassembled WGS sequence"/>
</dbReference>
<gene>
    <name evidence="1" type="ORF">GSI_04911</name>
</gene>
<name>A0A2G8SG99_9APHY</name>
<proteinExistence type="predicted"/>
<dbReference type="EMBL" id="AYKW01000009">
    <property type="protein sequence ID" value="PIL32794.1"/>
    <property type="molecule type" value="Genomic_DNA"/>
</dbReference>
<keyword evidence="2" id="KW-1185">Reference proteome</keyword>
<evidence type="ECO:0000313" key="2">
    <source>
        <dbReference type="Proteomes" id="UP000230002"/>
    </source>
</evidence>
<protein>
    <submittedName>
        <fullName evidence="1">Uncharacterized protein</fullName>
    </submittedName>
</protein>